<comment type="caution">
    <text evidence="12">The sequence shown here is derived from an EMBL/GenBank/DDBJ whole genome shotgun (WGS) entry which is preliminary data.</text>
</comment>
<keyword evidence="6" id="KW-0677">Repeat</keyword>
<evidence type="ECO:0000256" key="2">
    <source>
        <dbReference type="ARBA" id="ARBA00012916"/>
    </source>
</evidence>
<dbReference type="FunFam" id="3.60.20.10:FF:000006">
    <property type="entry name" value="Glutamine--fructose-6-phosphate aminotransferase [isomerizing]"/>
    <property type="match status" value="1"/>
</dbReference>
<evidence type="ECO:0000256" key="3">
    <source>
        <dbReference type="ARBA" id="ARBA00016090"/>
    </source>
</evidence>
<dbReference type="NCBIfam" id="NF001484">
    <property type="entry name" value="PRK00331.1"/>
    <property type="match status" value="1"/>
</dbReference>
<dbReference type="InterPro" id="IPR005855">
    <property type="entry name" value="GFAT"/>
</dbReference>
<evidence type="ECO:0000256" key="4">
    <source>
        <dbReference type="ARBA" id="ARBA00022576"/>
    </source>
</evidence>
<dbReference type="GO" id="GO:0097367">
    <property type="term" value="F:carbohydrate derivative binding"/>
    <property type="evidence" value="ECO:0007669"/>
    <property type="project" value="InterPro"/>
</dbReference>
<dbReference type="EC" id="2.6.1.16" evidence="2 8"/>
<feature type="region of interest" description="Disordered" evidence="9">
    <location>
        <begin position="375"/>
        <end position="401"/>
    </location>
</feature>
<evidence type="ECO:0000259" key="10">
    <source>
        <dbReference type="PROSITE" id="PS51278"/>
    </source>
</evidence>
<evidence type="ECO:0000256" key="1">
    <source>
        <dbReference type="ARBA" id="ARBA00001031"/>
    </source>
</evidence>
<dbReference type="CDD" id="cd05008">
    <property type="entry name" value="SIS_GlmS_GlmD_1"/>
    <property type="match status" value="1"/>
</dbReference>
<comment type="function">
    <text evidence="8">Catalyzes the first step in hexosamine metabolism, converting fructose-6P into glucosamine-6P using glutamine as a nitrogen source.</text>
</comment>
<evidence type="ECO:0000256" key="8">
    <source>
        <dbReference type="HAMAP-Rule" id="MF_00164"/>
    </source>
</evidence>
<feature type="active site" description="For Fru-6P isomerization activity" evidence="8">
    <location>
        <position position="643"/>
    </location>
</feature>
<dbReference type="InterPro" id="IPR046348">
    <property type="entry name" value="SIS_dom_sf"/>
</dbReference>
<dbReference type="Pfam" id="PF13522">
    <property type="entry name" value="GATase_6"/>
    <property type="match status" value="1"/>
</dbReference>
<dbReference type="FunFam" id="3.40.50.10490:FF:000002">
    <property type="entry name" value="Glutamine--fructose-6-phosphate aminotransferase [isomerizing]"/>
    <property type="match status" value="1"/>
</dbReference>
<evidence type="ECO:0000256" key="5">
    <source>
        <dbReference type="ARBA" id="ARBA00022679"/>
    </source>
</evidence>
<dbReference type="CDD" id="cd05009">
    <property type="entry name" value="SIS_GlmS_GlmD_2"/>
    <property type="match status" value="1"/>
</dbReference>
<feature type="initiator methionine" description="Removed" evidence="8">
    <location>
        <position position="1"/>
    </location>
</feature>
<keyword evidence="7" id="KW-0315">Glutamine amidotransferase</keyword>
<dbReference type="GO" id="GO:0006487">
    <property type="term" value="P:protein N-linked glycosylation"/>
    <property type="evidence" value="ECO:0007669"/>
    <property type="project" value="TreeGrafter"/>
</dbReference>
<comment type="subunit">
    <text evidence="8">Homodimer.</text>
</comment>
<dbReference type="GO" id="GO:0005975">
    <property type="term" value="P:carbohydrate metabolic process"/>
    <property type="evidence" value="ECO:0007669"/>
    <property type="project" value="UniProtKB-UniRule"/>
</dbReference>
<name>A0A0A0BHJ5_9GAMM</name>
<dbReference type="InterPro" id="IPR035466">
    <property type="entry name" value="GlmS/AgaS_SIS"/>
</dbReference>
<dbReference type="InterPro" id="IPR035490">
    <property type="entry name" value="GlmS/FrlB_SIS"/>
</dbReference>
<evidence type="ECO:0000256" key="6">
    <source>
        <dbReference type="ARBA" id="ARBA00022737"/>
    </source>
</evidence>
<dbReference type="RefSeq" id="WP_036314370.1">
    <property type="nucleotide sequence ID" value="NZ_JRQD01000004.1"/>
</dbReference>
<accession>A0A0A0BHJ5</accession>
<keyword evidence="4 8" id="KW-0032">Aminotransferase</keyword>
<dbReference type="Gene3D" id="3.40.50.10490">
    <property type="entry name" value="Glucose-6-phosphate isomerase like protein, domain 1"/>
    <property type="match status" value="2"/>
</dbReference>
<gene>
    <name evidence="8" type="primary">glmS</name>
    <name evidence="12" type="ORF">LP43_1796</name>
</gene>
<evidence type="ECO:0000259" key="11">
    <source>
        <dbReference type="PROSITE" id="PS51464"/>
    </source>
</evidence>
<feature type="domain" description="Glutamine amidotransferase type-2" evidence="10">
    <location>
        <begin position="2"/>
        <end position="221"/>
    </location>
</feature>
<feature type="active site" description="Nucleophile; for GATase activity" evidence="8">
    <location>
        <position position="2"/>
    </location>
</feature>
<dbReference type="SUPFAM" id="SSF53697">
    <property type="entry name" value="SIS domain"/>
    <property type="match status" value="1"/>
</dbReference>
<dbReference type="InterPro" id="IPR017932">
    <property type="entry name" value="GATase_2_dom"/>
</dbReference>
<evidence type="ECO:0000313" key="13">
    <source>
        <dbReference type="Proteomes" id="UP000029999"/>
    </source>
</evidence>
<organism evidence="12 13">
    <name type="scientific">Methylophaga thiooxydans</name>
    <dbReference type="NCBI Taxonomy" id="392484"/>
    <lineage>
        <taxon>Bacteria</taxon>
        <taxon>Pseudomonadati</taxon>
        <taxon>Pseudomonadota</taxon>
        <taxon>Gammaproteobacteria</taxon>
        <taxon>Thiotrichales</taxon>
        <taxon>Piscirickettsiaceae</taxon>
        <taxon>Methylophaga</taxon>
    </lineage>
</organism>
<evidence type="ECO:0000256" key="9">
    <source>
        <dbReference type="SAM" id="MobiDB-lite"/>
    </source>
</evidence>
<dbReference type="GO" id="GO:0006002">
    <property type="term" value="P:fructose 6-phosphate metabolic process"/>
    <property type="evidence" value="ECO:0007669"/>
    <property type="project" value="TreeGrafter"/>
</dbReference>
<dbReference type="PANTHER" id="PTHR10937:SF0">
    <property type="entry name" value="GLUTAMINE--FRUCTOSE-6-PHOSPHATE TRANSAMINASE (ISOMERIZING)"/>
    <property type="match status" value="1"/>
</dbReference>
<dbReference type="GO" id="GO:0006047">
    <property type="term" value="P:UDP-N-acetylglucosamine metabolic process"/>
    <property type="evidence" value="ECO:0007669"/>
    <property type="project" value="TreeGrafter"/>
</dbReference>
<dbReference type="PROSITE" id="PS51464">
    <property type="entry name" value="SIS"/>
    <property type="match status" value="2"/>
</dbReference>
<evidence type="ECO:0000256" key="7">
    <source>
        <dbReference type="ARBA" id="ARBA00022962"/>
    </source>
</evidence>
<feature type="domain" description="SIS" evidence="11">
    <location>
        <begin position="496"/>
        <end position="638"/>
    </location>
</feature>
<dbReference type="HAMAP" id="MF_00164">
    <property type="entry name" value="GlmS"/>
    <property type="match status" value="1"/>
</dbReference>
<dbReference type="EMBL" id="JRQD01000004">
    <property type="protein sequence ID" value="KGM06574.1"/>
    <property type="molecule type" value="Genomic_DNA"/>
</dbReference>
<dbReference type="SUPFAM" id="SSF56235">
    <property type="entry name" value="N-terminal nucleophile aminohydrolases (Ntn hydrolases)"/>
    <property type="match status" value="1"/>
</dbReference>
<dbReference type="NCBIfam" id="TIGR01135">
    <property type="entry name" value="glmS"/>
    <property type="match status" value="1"/>
</dbReference>
<dbReference type="STRING" id="392484.LP43_1796"/>
<feature type="compositionally biased region" description="Basic and acidic residues" evidence="9">
    <location>
        <begin position="382"/>
        <end position="392"/>
    </location>
</feature>
<dbReference type="GO" id="GO:0046349">
    <property type="term" value="P:amino sugar biosynthetic process"/>
    <property type="evidence" value="ECO:0007669"/>
    <property type="project" value="UniProtKB-ARBA"/>
</dbReference>
<protein>
    <recommendedName>
        <fullName evidence="3 8">Glutamine--fructose-6-phosphate aminotransferase [isomerizing]</fullName>
        <ecNumber evidence="2 8">2.6.1.16</ecNumber>
    </recommendedName>
    <alternativeName>
        <fullName evidence="8">D-fructose-6-phosphate amidotransferase</fullName>
    </alternativeName>
    <alternativeName>
        <fullName evidence="8">GFAT</fullName>
    </alternativeName>
    <alternativeName>
        <fullName evidence="8">Glucosamine-6-phosphate synthase</fullName>
    </alternativeName>
    <alternativeName>
        <fullName evidence="8">Hexosephosphate aminotransferase</fullName>
    </alternativeName>
    <alternativeName>
        <fullName evidence="8">L-glutamine--D-fructose-6-phosphate amidotransferase</fullName>
    </alternativeName>
</protein>
<dbReference type="AlphaFoldDB" id="A0A0A0BHJ5"/>
<dbReference type="PROSITE" id="PS51278">
    <property type="entry name" value="GATASE_TYPE_2"/>
    <property type="match status" value="1"/>
</dbReference>
<dbReference type="InterPro" id="IPR029055">
    <property type="entry name" value="Ntn_hydrolases_N"/>
</dbReference>
<dbReference type="GO" id="GO:0005829">
    <property type="term" value="C:cytosol"/>
    <property type="evidence" value="ECO:0007669"/>
    <property type="project" value="TreeGrafter"/>
</dbReference>
<dbReference type="Proteomes" id="UP000029999">
    <property type="component" value="Unassembled WGS sequence"/>
</dbReference>
<dbReference type="Gene3D" id="3.60.20.10">
    <property type="entry name" value="Glutamine Phosphoribosylpyrophosphate, subunit 1, domain 1"/>
    <property type="match status" value="1"/>
</dbReference>
<sequence length="648" mass="70749">MCGIVGGIAERNVAPILMEGLRRLEYRGYDSSGMALLDADANLHRVRAIGKIKQLENKVDALDEPFTGQIGIAHTRWATHGIPSENNAHPHICNNKVAVVHNGIIENYQTLKHQQLAAGYKFTSETDTEVVAHEIFDNLTESDDLLDAVMQSLKSFEGAYALGVMATDNPDTLVAARKGSPLVIGVGIGEHFIASDVSALLPVTQNFIFLEDGDIACLSRDRIEIFSVLTGERVERPIKHSNLNITAVELGKHRHYMHKEIFEQPQAVIDTLEGRITQDQILVSSFGPTAEAIFASVNRIHIIACGTSYHAGMVAKYWTEDIVGIPCQVEVASEFRYRNPVIENHTLFVTISQSGETADTLAALQQINAMRQNKTAGLRSRRASDTQSEHQDNSTLSSTSSDALNLPTLSICNVAESSLTREADLVFLTHAGPEIGVASTKAFTTQLVALALLLTSIGKVQNRLDDGREAMIAGGLQKLPNLITMALGHEDEIRRISEDFADKQHALFLGRGTMYPIALEGALKLKEISYIHAEAYPAGELKHGPLALIDETMPVIAIAPLDDLLEKLKSNLQEVKARGGQMIVFEDERSDISSETSFSVVKATTNVGRITAPITYNILLQLLSYHVALIKGTDVDQPRNLAKSVTVE</sequence>
<feature type="domain" description="SIS" evidence="11">
    <location>
        <begin position="289"/>
        <end position="463"/>
    </location>
</feature>
<dbReference type="PANTHER" id="PTHR10937">
    <property type="entry name" value="GLUCOSAMINE--FRUCTOSE-6-PHOSPHATE AMINOTRANSFERASE, ISOMERIZING"/>
    <property type="match status" value="1"/>
</dbReference>
<dbReference type="GO" id="GO:0004360">
    <property type="term" value="F:glutamine-fructose-6-phosphate transaminase (isomerizing) activity"/>
    <property type="evidence" value="ECO:0007669"/>
    <property type="project" value="UniProtKB-UniRule"/>
</dbReference>
<dbReference type="Pfam" id="PF01380">
    <property type="entry name" value="SIS"/>
    <property type="match status" value="3"/>
</dbReference>
<keyword evidence="8" id="KW-0963">Cytoplasm</keyword>
<evidence type="ECO:0000313" key="12">
    <source>
        <dbReference type="EMBL" id="KGM06574.1"/>
    </source>
</evidence>
<dbReference type="InterPro" id="IPR047084">
    <property type="entry name" value="GFAT_N"/>
</dbReference>
<proteinExistence type="inferred from homology"/>
<comment type="catalytic activity">
    <reaction evidence="1 8">
        <text>D-fructose 6-phosphate + L-glutamine = D-glucosamine 6-phosphate + L-glutamate</text>
        <dbReference type="Rhea" id="RHEA:13237"/>
        <dbReference type="ChEBI" id="CHEBI:29985"/>
        <dbReference type="ChEBI" id="CHEBI:58359"/>
        <dbReference type="ChEBI" id="CHEBI:58725"/>
        <dbReference type="ChEBI" id="CHEBI:61527"/>
        <dbReference type="EC" id="2.6.1.16"/>
    </reaction>
</comment>
<comment type="subcellular location">
    <subcellularLocation>
        <location evidence="8">Cytoplasm</location>
    </subcellularLocation>
</comment>
<keyword evidence="5 8" id="KW-0808">Transferase</keyword>
<dbReference type="CDD" id="cd00714">
    <property type="entry name" value="GFAT"/>
    <property type="match status" value="1"/>
</dbReference>
<dbReference type="InterPro" id="IPR001347">
    <property type="entry name" value="SIS_dom"/>
</dbReference>
<reference evidence="12 13" key="1">
    <citation type="submission" date="2014-09" db="EMBL/GenBank/DDBJ databases">
        <authorList>
            <person name="Grob C."/>
            <person name="Taubert M."/>
            <person name="Howat A.M."/>
            <person name="Burns O.J."/>
            <person name="Dixon J.L."/>
            <person name="Chen Y."/>
            <person name="Murrell J.C."/>
        </authorList>
    </citation>
    <scope>NUCLEOTIDE SEQUENCE [LARGE SCALE GENOMIC DNA]</scope>
    <source>
        <strain evidence="12">L4</strain>
    </source>
</reference>